<dbReference type="InterPro" id="IPR038718">
    <property type="entry name" value="SNF2-like_sf"/>
</dbReference>
<reference evidence="6 7" key="1">
    <citation type="journal article" date="2012" name="BMC Genomics">
        <title>Tools to kill: Genome of one of the most destructive plant pathogenic fungi Macrophomina phaseolina.</title>
        <authorList>
            <person name="Islam M.S."/>
            <person name="Haque M.S."/>
            <person name="Islam M.M."/>
            <person name="Emdad E.M."/>
            <person name="Halim A."/>
            <person name="Hossen Q.M.M."/>
            <person name="Hossain M.Z."/>
            <person name="Ahmed B."/>
            <person name="Rahim S."/>
            <person name="Rahman M.S."/>
            <person name="Alam M.M."/>
            <person name="Hou S."/>
            <person name="Wan X."/>
            <person name="Saito J.A."/>
            <person name="Alam M."/>
        </authorList>
    </citation>
    <scope>NUCLEOTIDE SEQUENCE [LARGE SCALE GENOMIC DNA]</scope>
    <source>
        <strain evidence="6 7">MS6</strain>
    </source>
</reference>
<dbReference type="Proteomes" id="UP000007129">
    <property type="component" value="Unassembled WGS sequence"/>
</dbReference>
<proteinExistence type="predicted"/>
<dbReference type="GO" id="GO:0005524">
    <property type="term" value="F:ATP binding"/>
    <property type="evidence" value="ECO:0007669"/>
    <property type="project" value="UniProtKB-KW"/>
</dbReference>
<evidence type="ECO:0000259" key="5">
    <source>
        <dbReference type="Pfam" id="PF00176"/>
    </source>
</evidence>
<dbReference type="GO" id="GO:0005634">
    <property type="term" value="C:nucleus"/>
    <property type="evidence" value="ECO:0007669"/>
    <property type="project" value="TreeGrafter"/>
</dbReference>
<evidence type="ECO:0000256" key="2">
    <source>
        <dbReference type="ARBA" id="ARBA00022801"/>
    </source>
</evidence>
<dbReference type="InterPro" id="IPR050628">
    <property type="entry name" value="SNF2_RAD54_helicase_TF"/>
</dbReference>
<dbReference type="GO" id="GO:0008094">
    <property type="term" value="F:ATP-dependent activity, acting on DNA"/>
    <property type="evidence" value="ECO:0007669"/>
    <property type="project" value="TreeGrafter"/>
</dbReference>
<dbReference type="InterPro" id="IPR027417">
    <property type="entry name" value="P-loop_NTPase"/>
</dbReference>
<dbReference type="InterPro" id="IPR000330">
    <property type="entry name" value="SNF2_N"/>
</dbReference>
<sequence>MNCLAVPEGGHRKRSWPSGEPESSPPSKRRHESEDSSLSWVSSPALSSGSQTYQDSTSTPSPRSCPSFSTQLGLDMPDAYLSQDLFAPTADNFLFEITPPDAEHAELQHIEHLIVDSSSLTADNVEETSSGPFFGGRNLKEDVNICYGLVRSQSPPHIRPGTLKVHKYHGQHRQIGRADLIEHDIVLTTYGTIATELRRRQGVLEHINWFRLVLDEVSTAHVIRNWSTKQFKAVSTIPAHIRWCLSGTPIQNSLEDLGALVKFLQVPILKDGNNFNTYITRKTILTVSASKSNFENLRCLLGSICLRRNKGVLPSYLNRFKEYTYPIDFGEEEKIKYTHLKKRCKRAIDMAVSGHKAKETHRVFWKLYCGCVCSVTMETCLPPGSHQQLLKRLSVKCNKVEKQSAATVHARLFPWADTTIPPRLSSQNAAS</sequence>
<comment type="caution">
    <text evidence="6">The sequence shown here is derived from an EMBL/GenBank/DDBJ whole genome shotgun (WGS) entry which is preliminary data.</text>
</comment>
<evidence type="ECO:0000256" key="1">
    <source>
        <dbReference type="ARBA" id="ARBA00022741"/>
    </source>
</evidence>
<evidence type="ECO:0000256" key="3">
    <source>
        <dbReference type="ARBA" id="ARBA00022840"/>
    </source>
</evidence>
<dbReference type="Gene3D" id="3.40.50.10810">
    <property type="entry name" value="Tandem AAA-ATPase domain"/>
    <property type="match status" value="1"/>
</dbReference>
<feature type="region of interest" description="Disordered" evidence="4">
    <location>
        <begin position="1"/>
        <end position="70"/>
    </location>
</feature>
<dbReference type="PANTHER" id="PTHR45626:SF52">
    <property type="entry name" value="SINGLE-STRANDED DNA-DEPENDENT ATPASE (EUROFUNG)"/>
    <property type="match status" value="1"/>
</dbReference>
<keyword evidence="3" id="KW-0067">ATP-binding</keyword>
<organism evidence="6 7">
    <name type="scientific">Macrophomina phaseolina (strain MS6)</name>
    <name type="common">Charcoal rot fungus</name>
    <dbReference type="NCBI Taxonomy" id="1126212"/>
    <lineage>
        <taxon>Eukaryota</taxon>
        <taxon>Fungi</taxon>
        <taxon>Dikarya</taxon>
        <taxon>Ascomycota</taxon>
        <taxon>Pezizomycotina</taxon>
        <taxon>Dothideomycetes</taxon>
        <taxon>Dothideomycetes incertae sedis</taxon>
        <taxon>Botryosphaeriales</taxon>
        <taxon>Botryosphaeriaceae</taxon>
        <taxon>Macrophomina</taxon>
    </lineage>
</organism>
<dbReference type="SUPFAM" id="SSF52540">
    <property type="entry name" value="P-loop containing nucleoside triphosphate hydrolases"/>
    <property type="match status" value="1"/>
</dbReference>
<gene>
    <name evidence="6" type="ORF">MPH_10287</name>
</gene>
<dbReference type="STRING" id="1126212.K2QRX6"/>
<dbReference type="GO" id="GO:0006281">
    <property type="term" value="P:DNA repair"/>
    <property type="evidence" value="ECO:0007669"/>
    <property type="project" value="TreeGrafter"/>
</dbReference>
<evidence type="ECO:0000256" key="4">
    <source>
        <dbReference type="SAM" id="MobiDB-lite"/>
    </source>
</evidence>
<dbReference type="eggNOG" id="KOG1001">
    <property type="taxonomic scope" value="Eukaryota"/>
</dbReference>
<feature type="domain" description="SNF2 N-terminal" evidence="5">
    <location>
        <begin position="157"/>
        <end position="359"/>
    </location>
</feature>
<dbReference type="HOGENOM" id="CLU_636265_0_0_1"/>
<dbReference type="Pfam" id="PF00176">
    <property type="entry name" value="SNF2-rel_dom"/>
    <property type="match status" value="1"/>
</dbReference>
<dbReference type="VEuPathDB" id="FungiDB:MPH_10287"/>
<evidence type="ECO:0000313" key="7">
    <source>
        <dbReference type="Proteomes" id="UP000007129"/>
    </source>
</evidence>
<evidence type="ECO:0000313" key="6">
    <source>
        <dbReference type="EMBL" id="EKG12621.1"/>
    </source>
</evidence>
<name>K2QRX6_MACPH</name>
<feature type="compositionally biased region" description="Low complexity" evidence="4">
    <location>
        <begin position="36"/>
        <end position="70"/>
    </location>
</feature>
<feature type="compositionally biased region" description="Low complexity" evidence="4">
    <location>
        <begin position="16"/>
        <end position="26"/>
    </location>
</feature>
<accession>K2QRX6</accession>
<dbReference type="EMBL" id="AHHD01000446">
    <property type="protein sequence ID" value="EKG12621.1"/>
    <property type="molecule type" value="Genomic_DNA"/>
</dbReference>
<dbReference type="OrthoDB" id="448448at2759"/>
<protein>
    <submittedName>
        <fullName evidence="6">SNF2-related protein</fullName>
    </submittedName>
</protein>
<dbReference type="AlphaFoldDB" id="K2QRX6"/>
<dbReference type="PANTHER" id="PTHR45626">
    <property type="entry name" value="TRANSCRIPTION TERMINATION FACTOR 2-RELATED"/>
    <property type="match status" value="1"/>
</dbReference>
<dbReference type="CDD" id="cd18008">
    <property type="entry name" value="DEXDc_SHPRH-like"/>
    <property type="match status" value="1"/>
</dbReference>
<dbReference type="InParanoid" id="K2QRX6"/>
<keyword evidence="2" id="KW-0378">Hydrolase</keyword>
<keyword evidence="1" id="KW-0547">Nucleotide-binding</keyword>
<dbReference type="GO" id="GO:0016787">
    <property type="term" value="F:hydrolase activity"/>
    <property type="evidence" value="ECO:0007669"/>
    <property type="project" value="UniProtKB-KW"/>
</dbReference>